<dbReference type="EMBL" id="CP064814">
    <property type="protein sequence ID" value="QPG75593.1"/>
    <property type="molecule type" value="Genomic_DNA"/>
</dbReference>
<proteinExistence type="predicted"/>
<dbReference type="GeneID" id="62196351"/>
<reference evidence="5" key="1">
    <citation type="submission" date="2020-10" db="EMBL/GenBank/DDBJ databases">
        <authorList>
            <person name="Roach M.J.R."/>
        </authorList>
    </citation>
    <scope>NUCLEOTIDE SEQUENCE</scope>
    <source>
        <strain evidence="5">CBS 1945</strain>
    </source>
</reference>
<dbReference type="AlphaFoldDB" id="A0A875S3W7"/>
<dbReference type="KEGG" id="bnn:FOA43_002950"/>
<feature type="compositionally biased region" description="Basic and acidic residues" evidence="4">
    <location>
        <begin position="7"/>
        <end position="22"/>
    </location>
</feature>
<keyword evidence="3" id="KW-0449">Lipoprotein</keyword>
<name>A0A875S3W7_EENNA</name>
<keyword evidence="1" id="KW-0519">Myristate</keyword>
<evidence type="ECO:0000313" key="6">
    <source>
        <dbReference type="Proteomes" id="UP000662931"/>
    </source>
</evidence>
<organism evidence="5 6">
    <name type="scientific">Eeniella nana</name>
    <name type="common">Yeast</name>
    <name type="synonym">Brettanomyces nanus</name>
    <dbReference type="NCBI Taxonomy" id="13502"/>
    <lineage>
        <taxon>Eukaryota</taxon>
        <taxon>Fungi</taxon>
        <taxon>Dikarya</taxon>
        <taxon>Ascomycota</taxon>
        <taxon>Saccharomycotina</taxon>
        <taxon>Pichiomycetes</taxon>
        <taxon>Pichiales</taxon>
        <taxon>Pichiaceae</taxon>
        <taxon>Brettanomyces</taxon>
    </lineage>
</organism>
<keyword evidence="2" id="KW-0564">Palmitate</keyword>
<feature type="region of interest" description="Disordered" evidence="4">
    <location>
        <begin position="1"/>
        <end position="65"/>
    </location>
</feature>
<dbReference type="RefSeq" id="XP_038779158.1">
    <property type="nucleotide sequence ID" value="XM_038923230.1"/>
</dbReference>
<evidence type="ECO:0000313" key="5">
    <source>
        <dbReference type="EMBL" id="QPG75593.1"/>
    </source>
</evidence>
<accession>A0A875S3W7</accession>
<evidence type="ECO:0000256" key="4">
    <source>
        <dbReference type="SAM" id="MobiDB-lite"/>
    </source>
</evidence>
<evidence type="ECO:0000256" key="1">
    <source>
        <dbReference type="ARBA" id="ARBA00022707"/>
    </source>
</evidence>
<sequence>MGLCSSTEREEREQPKTGDRPGNKQSNRPGNRPSRLGNRLGDRPGKMSAVKGQKLGSQGAPNTADSDATLTAKELAAKAANQRLQETKKKNEKGVLGKKLAEERKKTAKDVVLEAYEKKKNDQLTYE</sequence>
<keyword evidence="6" id="KW-1185">Reference proteome</keyword>
<gene>
    <name evidence="5" type="ORF">FOA43_002950</name>
</gene>
<evidence type="ECO:0000256" key="3">
    <source>
        <dbReference type="ARBA" id="ARBA00023288"/>
    </source>
</evidence>
<dbReference type="InterPro" id="IPR031632">
    <property type="entry name" value="SVIP"/>
</dbReference>
<feature type="compositionally biased region" description="Polar residues" evidence="4">
    <location>
        <begin position="55"/>
        <end position="65"/>
    </location>
</feature>
<protein>
    <submittedName>
        <fullName evidence="5">Uncharacterized protein</fullName>
    </submittedName>
</protein>
<evidence type="ECO:0000256" key="2">
    <source>
        <dbReference type="ARBA" id="ARBA00023139"/>
    </source>
</evidence>
<dbReference type="Pfam" id="PF15811">
    <property type="entry name" value="SVIP"/>
    <property type="match status" value="1"/>
</dbReference>
<dbReference type="Proteomes" id="UP000662931">
    <property type="component" value="Chromosome 3"/>
</dbReference>